<comment type="pathway">
    <text evidence="1 10">Carbohydrate degradation; glycolysis; pyruvate from D-glyceraldehyde 3-phosphate: step 4/5.</text>
</comment>
<evidence type="ECO:0000256" key="3">
    <source>
        <dbReference type="ARBA" id="ARBA00012058"/>
    </source>
</evidence>
<dbReference type="InterPro" id="IPR020810">
    <property type="entry name" value="Enolase_C"/>
</dbReference>
<evidence type="ECO:0000256" key="1">
    <source>
        <dbReference type="ARBA" id="ARBA00005031"/>
    </source>
</evidence>
<evidence type="ECO:0000313" key="15">
    <source>
        <dbReference type="EMBL" id="QEH35903.1"/>
    </source>
</evidence>
<dbReference type="GO" id="GO:0000015">
    <property type="term" value="C:phosphopyruvate hydratase complex"/>
    <property type="evidence" value="ECO:0007669"/>
    <property type="project" value="InterPro"/>
</dbReference>
<dbReference type="AlphaFoldDB" id="A0A5B9W5M3"/>
<feature type="binding site" evidence="10 12">
    <location>
        <position position="307"/>
    </location>
    <ligand>
        <name>Mg(2+)</name>
        <dbReference type="ChEBI" id="CHEBI:18420"/>
    </ligand>
</feature>
<dbReference type="Pfam" id="PF03952">
    <property type="entry name" value="Enolase_N"/>
    <property type="match status" value="1"/>
</dbReference>
<organism evidence="15 16">
    <name type="scientific">Aquisphaera giovannonii</name>
    <dbReference type="NCBI Taxonomy" id="406548"/>
    <lineage>
        <taxon>Bacteria</taxon>
        <taxon>Pseudomonadati</taxon>
        <taxon>Planctomycetota</taxon>
        <taxon>Planctomycetia</taxon>
        <taxon>Isosphaerales</taxon>
        <taxon>Isosphaeraceae</taxon>
        <taxon>Aquisphaera</taxon>
    </lineage>
</organism>
<feature type="binding site" evidence="10 12">
    <location>
        <position position="334"/>
    </location>
    <ligand>
        <name>Mg(2+)</name>
        <dbReference type="ChEBI" id="CHEBI:18420"/>
    </ligand>
</feature>
<feature type="binding site" evidence="10 12">
    <location>
        <position position="261"/>
    </location>
    <ligand>
        <name>Mg(2+)</name>
        <dbReference type="ChEBI" id="CHEBI:18420"/>
    </ligand>
</feature>
<gene>
    <name evidence="15" type="primary">eno_2</name>
    <name evidence="10" type="synonym">eno</name>
    <name evidence="15" type="ORF">OJF2_44600</name>
</gene>
<evidence type="ECO:0000256" key="4">
    <source>
        <dbReference type="ARBA" id="ARBA00017068"/>
    </source>
</evidence>
<dbReference type="SMART" id="SM01192">
    <property type="entry name" value="Enolase_C"/>
    <property type="match status" value="1"/>
</dbReference>
<comment type="catalytic activity">
    <reaction evidence="10">
        <text>(2R)-2-phosphoglycerate = phosphoenolpyruvate + H2O</text>
        <dbReference type="Rhea" id="RHEA:10164"/>
        <dbReference type="ChEBI" id="CHEBI:15377"/>
        <dbReference type="ChEBI" id="CHEBI:58289"/>
        <dbReference type="ChEBI" id="CHEBI:58702"/>
        <dbReference type="EC" id="4.2.1.11"/>
    </reaction>
</comment>
<comment type="function">
    <text evidence="9 10">Catalyzes the reversible conversion of 2-phosphoglycerate (2-PG) into phosphoenolpyruvate (PEP). It is essential for the degradation of carbohydrates via glycolysis.</text>
</comment>
<comment type="similarity">
    <text evidence="2 10">Belongs to the enolase family.</text>
</comment>
<feature type="domain" description="Enolase N-terminal" evidence="14">
    <location>
        <begin position="6"/>
        <end position="136"/>
    </location>
</feature>
<feature type="domain" description="Enolase C-terminal TIM barrel" evidence="13">
    <location>
        <begin position="157"/>
        <end position="443"/>
    </location>
</feature>
<dbReference type="PANTHER" id="PTHR11902:SF1">
    <property type="entry name" value="ENOLASE"/>
    <property type="match status" value="1"/>
</dbReference>
<dbReference type="InterPro" id="IPR029017">
    <property type="entry name" value="Enolase-like_N"/>
</dbReference>
<keyword evidence="5 10" id="KW-0964">Secreted</keyword>
<dbReference type="PIRSF" id="PIRSF001400">
    <property type="entry name" value="Enolase"/>
    <property type="match status" value="1"/>
</dbReference>
<reference evidence="15 16" key="1">
    <citation type="submission" date="2019-08" db="EMBL/GenBank/DDBJ databases">
        <title>Deep-cultivation of Planctomycetes and their phenomic and genomic characterization uncovers novel biology.</title>
        <authorList>
            <person name="Wiegand S."/>
            <person name="Jogler M."/>
            <person name="Boedeker C."/>
            <person name="Pinto D."/>
            <person name="Vollmers J."/>
            <person name="Rivas-Marin E."/>
            <person name="Kohn T."/>
            <person name="Peeters S.H."/>
            <person name="Heuer A."/>
            <person name="Rast P."/>
            <person name="Oberbeckmann S."/>
            <person name="Bunk B."/>
            <person name="Jeske O."/>
            <person name="Meyerdierks A."/>
            <person name="Storesund J.E."/>
            <person name="Kallscheuer N."/>
            <person name="Luecker S."/>
            <person name="Lage O.M."/>
            <person name="Pohl T."/>
            <person name="Merkel B.J."/>
            <person name="Hornburger P."/>
            <person name="Mueller R.-W."/>
            <person name="Bruemmer F."/>
            <person name="Labrenz M."/>
            <person name="Spormann A.M."/>
            <person name="Op den Camp H."/>
            <person name="Overmann J."/>
            <person name="Amann R."/>
            <person name="Jetten M.S.M."/>
            <person name="Mascher T."/>
            <person name="Medema M.H."/>
            <person name="Devos D.P."/>
            <person name="Kaster A.-K."/>
            <person name="Ovreas L."/>
            <person name="Rohde M."/>
            <person name="Galperin M.Y."/>
            <person name="Jogler C."/>
        </authorList>
    </citation>
    <scope>NUCLEOTIDE SEQUENCE [LARGE SCALE GENOMIC DNA]</scope>
    <source>
        <strain evidence="15 16">OJF2</strain>
    </source>
</reference>
<feature type="binding site" evidence="10">
    <location>
        <position position="389"/>
    </location>
    <ligand>
        <name>(2R)-2-phosphoglycerate</name>
        <dbReference type="ChEBI" id="CHEBI:58289"/>
    </ligand>
</feature>
<evidence type="ECO:0000256" key="8">
    <source>
        <dbReference type="ARBA" id="ARBA00023239"/>
    </source>
</evidence>
<keyword evidence="7 10" id="KW-0324">Glycolysis</keyword>
<dbReference type="InterPro" id="IPR020809">
    <property type="entry name" value="Enolase_CS"/>
</dbReference>
<dbReference type="SMART" id="SM01193">
    <property type="entry name" value="Enolase_N"/>
    <property type="match status" value="1"/>
</dbReference>
<dbReference type="Proteomes" id="UP000324233">
    <property type="component" value="Chromosome"/>
</dbReference>
<dbReference type="GO" id="GO:0006096">
    <property type="term" value="P:glycolytic process"/>
    <property type="evidence" value="ECO:0007669"/>
    <property type="project" value="UniProtKB-UniRule"/>
</dbReference>
<comment type="subcellular location">
    <subcellularLocation>
        <location evidence="10">Cytoplasm</location>
    </subcellularLocation>
    <subcellularLocation>
        <location evidence="10">Secreted</location>
    </subcellularLocation>
    <subcellularLocation>
        <location evidence="10">Cell surface</location>
    </subcellularLocation>
    <text evidence="10">Fractions of enolase are present in both the cytoplasm and on the cell surface.</text>
</comment>
<dbReference type="EC" id="4.2.1.11" evidence="3 10"/>
<evidence type="ECO:0000256" key="10">
    <source>
        <dbReference type="HAMAP-Rule" id="MF_00318"/>
    </source>
</evidence>
<dbReference type="NCBIfam" id="TIGR01060">
    <property type="entry name" value="eno"/>
    <property type="match status" value="1"/>
</dbReference>
<dbReference type="GO" id="GO:0009986">
    <property type="term" value="C:cell surface"/>
    <property type="evidence" value="ECO:0007669"/>
    <property type="project" value="UniProtKB-SubCell"/>
</dbReference>
<keyword evidence="10" id="KW-0963">Cytoplasm</keyword>
<keyword evidence="16" id="KW-1185">Reference proteome</keyword>
<keyword evidence="10 12" id="KW-0479">Metal-binding</keyword>
<dbReference type="InterPro" id="IPR036849">
    <property type="entry name" value="Enolase-like_C_sf"/>
</dbReference>
<dbReference type="RefSeq" id="WP_148595644.1">
    <property type="nucleotide sequence ID" value="NZ_CP042997.1"/>
</dbReference>
<dbReference type="InterPro" id="IPR020811">
    <property type="entry name" value="Enolase_N"/>
</dbReference>
<evidence type="ECO:0000259" key="13">
    <source>
        <dbReference type="SMART" id="SM01192"/>
    </source>
</evidence>
<comment type="cofactor">
    <cofactor evidence="12">
        <name>Mg(2+)</name>
        <dbReference type="ChEBI" id="CHEBI:18420"/>
    </cofactor>
    <text evidence="12">Mg(2+) is required for catalysis and for stabilizing the dimer.</text>
</comment>
<dbReference type="Gene3D" id="3.20.20.120">
    <property type="entry name" value="Enolase-like C-terminal domain"/>
    <property type="match status" value="1"/>
</dbReference>
<evidence type="ECO:0000256" key="5">
    <source>
        <dbReference type="ARBA" id="ARBA00022525"/>
    </source>
</evidence>
<dbReference type="EMBL" id="CP042997">
    <property type="protein sequence ID" value="QEH35903.1"/>
    <property type="molecule type" value="Genomic_DNA"/>
</dbReference>
<dbReference type="PRINTS" id="PR00148">
    <property type="entry name" value="ENOLASE"/>
</dbReference>
<dbReference type="GO" id="GO:0005576">
    <property type="term" value="C:extracellular region"/>
    <property type="evidence" value="ECO:0007669"/>
    <property type="project" value="UniProtKB-SubCell"/>
</dbReference>
<dbReference type="SFLD" id="SFLDG00178">
    <property type="entry name" value="enolase"/>
    <property type="match status" value="1"/>
</dbReference>
<evidence type="ECO:0000313" key="16">
    <source>
        <dbReference type="Proteomes" id="UP000324233"/>
    </source>
</evidence>
<feature type="binding site" evidence="10">
    <location>
        <position position="359"/>
    </location>
    <ligand>
        <name>(2R)-2-phosphoglycerate</name>
        <dbReference type="ChEBI" id="CHEBI:58289"/>
    </ligand>
</feature>
<accession>A0A5B9W5M3</accession>
<feature type="binding site" evidence="10">
    <location>
        <position position="388"/>
    </location>
    <ligand>
        <name>(2R)-2-phosphoglycerate</name>
        <dbReference type="ChEBI" id="CHEBI:58289"/>
    </ligand>
</feature>
<comment type="cofactor">
    <cofactor evidence="10">
        <name>Mg(2+)</name>
        <dbReference type="ChEBI" id="CHEBI:18420"/>
    </cofactor>
    <text evidence="10">Binds a second Mg(2+) ion via substrate during catalysis.</text>
</comment>
<protein>
    <recommendedName>
        <fullName evidence="4 10">Enolase</fullName>
        <ecNumber evidence="3 10">4.2.1.11</ecNumber>
    </recommendedName>
    <alternativeName>
        <fullName evidence="10">2-phospho-D-glycerate hydro-lyase</fullName>
    </alternativeName>
    <alternativeName>
        <fullName evidence="10">2-phosphoglycerate dehydratase</fullName>
    </alternativeName>
</protein>
<dbReference type="KEGG" id="agv:OJF2_44600"/>
<evidence type="ECO:0000259" key="14">
    <source>
        <dbReference type="SMART" id="SM01193"/>
    </source>
</evidence>
<evidence type="ECO:0000256" key="11">
    <source>
        <dbReference type="PIRSR" id="PIRSR001400-1"/>
    </source>
</evidence>
<dbReference type="InterPro" id="IPR000941">
    <property type="entry name" value="Enolase"/>
</dbReference>
<feature type="active site" description="Proton acceptor" evidence="10 11">
    <location>
        <position position="359"/>
    </location>
</feature>
<sequence>MATATLRGLKARQVLDSRGRPTVEVDAIASTGAVGRAIVPSGASTGRHEALELRDGDPKHYGGLGVRKAVGHVAATIAPALAGMGLDDQAAIDARLLELDGTPNKGRLGANALLGVSLAVSHAAAAARGEEPYVHLNRLWRGRLAALGPDAAAIDAGPTMPLPMVNMISGGLHAGGNLDIQDVLVMPIGAKDYSHALEMIVAMYRAVGAVLAERGLESVLVGDEGGYGPKLRDNEQALEIVVDAMVACGFEPGRDAAIALDIASTHFFDPARSSYSFANTKGASISSDAMIEMLSSWVERYPVISIEDGLAEDDWAGWTKLTQALGGKVQLIGDDLFATQSARLAKGIEAKAGNAILIKVNQVGTLSETLDALLLARRNGYRPVVSARSGETEDATIADLAVATAAGQIKIGSVARSERLAKYNRLLRIEEALGEAARFAKIR</sequence>
<dbReference type="GO" id="GO:0004634">
    <property type="term" value="F:phosphopyruvate hydratase activity"/>
    <property type="evidence" value="ECO:0007669"/>
    <property type="project" value="UniProtKB-UniRule"/>
</dbReference>
<evidence type="ECO:0000256" key="6">
    <source>
        <dbReference type="ARBA" id="ARBA00022842"/>
    </source>
</evidence>
<keyword evidence="8 10" id="KW-0456">Lyase</keyword>
<evidence type="ECO:0000256" key="9">
    <source>
        <dbReference type="ARBA" id="ARBA00045763"/>
    </source>
</evidence>
<dbReference type="CDD" id="cd03313">
    <property type="entry name" value="enolase"/>
    <property type="match status" value="1"/>
</dbReference>
<dbReference type="SFLD" id="SFLDS00001">
    <property type="entry name" value="Enolase"/>
    <property type="match status" value="1"/>
</dbReference>
<dbReference type="HAMAP" id="MF_00318">
    <property type="entry name" value="Enolase"/>
    <property type="match status" value="1"/>
</dbReference>
<dbReference type="Gene3D" id="3.30.390.10">
    <property type="entry name" value="Enolase-like, N-terminal domain"/>
    <property type="match status" value="1"/>
</dbReference>
<dbReference type="Pfam" id="PF00113">
    <property type="entry name" value="Enolase_C"/>
    <property type="match status" value="1"/>
</dbReference>
<dbReference type="SFLD" id="SFLDF00002">
    <property type="entry name" value="enolase"/>
    <property type="match status" value="1"/>
</dbReference>
<proteinExistence type="inferred from homology"/>
<dbReference type="OrthoDB" id="4577602at2"/>
<feature type="binding site" evidence="10">
    <location>
        <position position="410"/>
    </location>
    <ligand>
        <name>(2R)-2-phosphoglycerate</name>
        <dbReference type="ChEBI" id="CHEBI:58289"/>
    </ligand>
</feature>
<feature type="active site" description="Proton donor" evidence="10 11">
    <location>
        <position position="224"/>
    </location>
</feature>
<dbReference type="PANTHER" id="PTHR11902">
    <property type="entry name" value="ENOLASE"/>
    <property type="match status" value="1"/>
</dbReference>
<keyword evidence="6 10" id="KW-0460">Magnesium</keyword>
<feature type="binding site" evidence="10">
    <location>
        <position position="181"/>
    </location>
    <ligand>
        <name>(2R)-2-phosphoglycerate</name>
        <dbReference type="ChEBI" id="CHEBI:58289"/>
    </ligand>
</feature>
<dbReference type="PROSITE" id="PS00164">
    <property type="entry name" value="ENOLASE"/>
    <property type="match status" value="1"/>
</dbReference>
<evidence type="ECO:0000256" key="12">
    <source>
        <dbReference type="PIRSR" id="PIRSR001400-3"/>
    </source>
</evidence>
<dbReference type="SUPFAM" id="SSF51604">
    <property type="entry name" value="Enolase C-terminal domain-like"/>
    <property type="match status" value="1"/>
</dbReference>
<evidence type="ECO:0000256" key="2">
    <source>
        <dbReference type="ARBA" id="ARBA00009604"/>
    </source>
</evidence>
<dbReference type="SUPFAM" id="SSF54826">
    <property type="entry name" value="Enolase N-terminal domain-like"/>
    <property type="match status" value="1"/>
</dbReference>
<dbReference type="UniPathway" id="UPA00109">
    <property type="reaction ID" value="UER00187"/>
</dbReference>
<evidence type="ECO:0000256" key="7">
    <source>
        <dbReference type="ARBA" id="ARBA00023152"/>
    </source>
</evidence>
<dbReference type="GO" id="GO:0000287">
    <property type="term" value="F:magnesium ion binding"/>
    <property type="evidence" value="ECO:0007669"/>
    <property type="project" value="UniProtKB-UniRule"/>
</dbReference>
<name>A0A5B9W5M3_9BACT</name>